<evidence type="ECO:0000313" key="13">
    <source>
        <dbReference type="EMBL" id="CUS42048.1"/>
    </source>
</evidence>
<feature type="transmembrane region" description="Helical" evidence="12">
    <location>
        <begin position="267"/>
        <end position="292"/>
    </location>
</feature>
<gene>
    <name evidence="13" type="ORF">MGWOODY_Tha1330</name>
</gene>
<keyword evidence="5" id="KW-0138">CF(0)</keyword>
<keyword evidence="3" id="KW-0813">Transport</keyword>
<reference evidence="13" key="1">
    <citation type="submission" date="2015-10" db="EMBL/GenBank/DDBJ databases">
        <authorList>
            <person name="Gilbert D.G."/>
        </authorList>
    </citation>
    <scope>NUCLEOTIDE SEQUENCE</scope>
</reference>
<evidence type="ECO:0000256" key="6">
    <source>
        <dbReference type="ARBA" id="ARBA00022692"/>
    </source>
</evidence>
<dbReference type="HAMAP" id="MF_01393">
    <property type="entry name" value="ATP_synth_a_bact"/>
    <property type="match status" value="1"/>
</dbReference>
<accession>A0A160TE76</accession>
<dbReference type="InterPro" id="IPR000568">
    <property type="entry name" value="ATP_synth_F0_asu"/>
</dbReference>
<feature type="transmembrane region" description="Helical" evidence="12">
    <location>
        <begin position="164"/>
        <end position="185"/>
    </location>
</feature>
<evidence type="ECO:0000256" key="9">
    <source>
        <dbReference type="ARBA" id="ARBA00023065"/>
    </source>
</evidence>
<feature type="transmembrane region" description="Helical" evidence="12">
    <location>
        <begin position="237"/>
        <end position="261"/>
    </location>
</feature>
<dbReference type="InterPro" id="IPR045082">
    <property type="entry name" value="ATP_syn_F0_a_bact/chloroplast"/>
</dbReference>
<comment type="subcellular location">
    <subcellularLocation>
        <location evidence="1">Membrane</location>
        <topology evidence="1">Multi-pass membrane protein</topology>
    </subcellularLocation>
</comment>
<keyword evidence="6 12" id="KW-0812">Transmembrane</keyword>
<keyword evidence="10 12" id="KW-0472">Membrane</keyword>
<keyword evidence="9" id="KW-0406">Ion transport</keyword>
<dbReference type="NCBIfam" id="TIGR01131">
    <property type="entry name" value="ATP_synt_6_or_A"/>
    <property type="match status" value="1"/>
</dbReference>
<evidence type="ECO:0000256" key="10">
    <source>
        <dbReference type="ARBA" id="ARBA00023136"/>
    </source>
</evidence>
<evidence type="ECO:0000256" key="3">
    <source>
        <dbReference type="ARBA" id="ARBA00022448"/>
    </source>
</evidence>
<name>A0A160TE76_9ZZZZ</name>
<feature type="transmembrane region" description="Helical" evidence="12">
    <location>
        <begin position="126"/>
        <end position="152"/>
    </location>
</feature>
<dbReference type="Pfam" id="PF00119">
    <property type="entry name" value="ATP-synt_A"/>
    <property type="match status" value="1"/>
</dbReference>
<dbReference type="EMBL" id="CZQC01000061">
    <property type="protein sequence ID" value="CUS42048.1"/>
    <property type="molecule type" value="Genomic_DNA"/>
</dbReference>
<dbReference type="GO" id="GO:0005886">
    <property type="term" value="C:plasma membrane"/>
    <property type="evidence" value="ECO:0007669"/>
    <property type="project" value="TreeGrafter"/>
</dbReference>
<dbReference type="PANTHER" id="PTHR42823:SF3">
    <property type="entry name" value="ATP SYNTHASE SUBUNIT A, CHLOROPLASTIC"/>
    <property type="match status" value="1"/>
</dbReference>
<evidence type="ECO:0000256" key="12">
    <source>
        <dbReference type="SAM" id="Phobius"/>
    </source>
</evidence>
<feature type="transmembrane region" description="Helical" evidence="12">
    <location>
        <begin position="205"/>
        <end position="225"/>
    </location>
</feature>
<dbReference type="SUPFAM" id="SSF81336">
    <property type="entry name" value="F1F0 ATP synthase subunit A"/>
    <property type="match status" value="1"/>
</dbReference>
<dbReference type="NCBIfam" id="NF004477">
    <property type="entry name" value="PRK05815.1-1"/>
    <property type="match status" value="1"/>
</dbReference>
<evidence type="ECO:0000256" key="4">
    <source>
        <dbReference type="ARBA" id="ARBA00022475"/>
    </source>
</evidence>
<organism evidence="13">
    <name type="scientific">hydrothermal vent metagenome</name>
    <dbReference type="NCBI Taxonomy" id="652676"/>
    <lineage>
        <taxon>unclassified sequences</taxon>
        <taxon>metagenomes</taxon>
        <taxon>ecological metagenomes</taxon>
    </lineage>
</organism>
<evidence type="ECO:0000256" key="8">
    <source>
        <dbReference type="ARBA" id="ARBA00022989"/>
    </source>
</evidence>
<dbReference type="InterPro" id="IPR035908">
    <property type="entry name" value="F0_ATP_A_sf"/>
</dbReference>
<keyword evidence="11" id="KW-0066">ATP synthesis</keyword>
<dbReference type="GO" id="GO:0042777">
    <property type="term" value="P:proton motive force-driven plasma membrane ATP synthesis"/>
    <property type="evidence" value="ECO:0007669"/>
    <property type="project" value="TreeGrafter"/>
</dbReference>
<feature type="transmembrane region" description="Helical" evidence="12">
    <location>
        <begin position="64"/>
        <end position="82"/>
    </location>
</feature>
<comment type="similarity">
    <text evidence="2">Belongs to the ATPase A chain family.</text>
</comment>
<keyword evidence="7" id="KW-0375">Hydrogen ion transport</keyword>
<dbReference type="PANTHER" id="PTHR42823">
    <property type="entry name" value="ATP SYNTHASE SUBUNIT A, CHLOROPLASTIC"/>
    <property type="match status" value="1"/>
</dbReference>
<dbReference type="GO" id="GO:0046933">
    <property type="term" value="F:proton-transporting ATP synthase activity, rotational mechanism"/>
    <property type="evidence" value="ECO:0007669"/>
    <property type="project" value="TreeGrafter"/>
</dbReference>
<evidence type="ECO:0000256" key="7">
    <source>
        <dbReference type="ARBA" id="ARBA00022781"/>
    </source>
</evidence>
<proteinExistence type="inferred from homology"/>
<evidence type="ECO:0000256" key="2">
    <source>
        <dbReference type="ARBA" id="ARBA00006810"/>
    </source>
</evidence>
<keyword evidence="8 12" id="KW-1133">Transmembrane helix</keyword>
<dbReference type="InterPro" id="IPR023011">
    <property type="entry name" value="ATP_synth_F0_asu_AS"/>
</dbReference>
<dbReference type="FunFam" id="1.20.120.220:FF:000002">
    <property type="entry name" value="ATP synthase subunit a"/>
    <property type="match status" value="1"/>
</dbReference>
<evidence type="ECO:0000256" key="1">
    <source>
        <dbReference type="ARBA" id="ARBA00004141"/>
    </source>
</evidence>
<evidence type="ECO:0000256" key="11">
    <source>
        <dbReference type="ARBA" id="ARBA00023310"/>
    </source>
</evidence>
<dbReference type="PROSITE" id="PS00449">
    <property type="entry name" value="ATPASE_A"/>
    <property type="match status" value="1"/>
</dbReference>
<sequence>MAGNSQEYISHHLTNLTYGKLPAGYVRHNEDGTTTELTSSTWTMAHGGEEAAAMGFNAVHVDSLGWSIGLGALIMFLFWRAARNATTGVPTGFQNFIEMVVEFIDNTVKEGFHGANKVVAPLSLTVFTWVFMMNFMDLIPVDVLPSIFGAFGVHYMKVVPSTDVNVTLGMSLFVFALMIFYSIKIKGIGGFVGELTLHPFNAKNPIVQALFIPVNFFLESIALLAKPISLALRLFGNMYAGEMIFILIALMFSAGVGMALLGGVLQWAWAVFHILVITLQAFIFMMLTIVYLSMAHEDH</sequence>
<dbReference type="AlphaFoldDB" id="A0A160TE76"/>
<dbReference type="CDD" id="cd00310">
    <property type="entry name" value="ATP-synt_Fo_a_6"/>
    <property type="match status" value="1"/>
</dbReference>
<keyword evidence="4" id="KW-1003">Cell membrane</keyword>
<dbReference type="GO" id="GO:0045259">
    <property type="term" value="C:proton-transporting ATP synthase complex"/>
    <property type="evidence" value="ECO:0007669"/>
    <property type="project" value="UniProtKB-KW"/>
</dbReference>
<protein>
    <submittedName>
        <fullName evidence="13">ATP synthase F0 sector subunit a</fullName>
    </submittedName>
</protein>
<evidence type="ECO:0000256" key="5">
    <source>
        <dbReference type="ARBA" id="ARBA00022547"/>
    </source>
</evidence>
<dbReference type="Gene3D" id="1.20.120.220">
    <property type="entry name" value="ATP synthase, F0 complex, subunit A"/>
    <property type="match status" value="1"/>
</dbReference>